<dbReference type="Gene3D" id="3.10.350.10">
    <property type="entry name" value="LysM domain"/>
    <property type="match status" value="2"/>
</dbReference>
<dbReference type="InterPro" id="IPR018392">
    <property type="entry name" value="LysM"/>
</dbReference>
<dbReference type="SMART" id="SM00257">
    <property type="entry name" value="LysM"/>
    <property type="match status" value="2"/>
</dbReference>
<keyword evidence="1" id="KW-0812">Transmembrane</keyword>
<dbReference type="PANTHER" id="PTHR34700:SF4">
    <property type="entry name" value="PHAGE-LIKE ELEMENT PBSX PROTEIN XKDP"/>
    <property type="match status" value="1"/>
</dbReference>
<dbReference type="EMBL" id="MFIZ01000003">
    <property type="protein sequence ID" value="OGG12139.1"/>
    <property type="molecule type" value="Genomic_DNA"/>
</dbReference>
<name>A0A1F5ZI25_9BACT</name>
<dbReference type="STRING" id="1798370.A2Z00_03050"/>
<comment type="caution">
    <text evidence="3">The sequence shown here is derived from an EMBL/GenBank/DDBJ whole genome shotgun (WGS) entry which is preliminary data.</text>
</comment>
<reference evidence="3 4" key="1">
    <citation type="journal article" date="2016" name="Nat. Commun.">
        <title>Thousands of microbial genomes shed light on interconnected biogeochemical processes in an aquifer system.</title>
        <authorList>
            <person name="Anantharaman K."/>
            <person name="Brown C.T."/>
            <person name="Hug L.A."/>
            <person name="Sharon I."/>
            <person name="Castelle C.J."/>
            <person name="Probst A.J."/>
            <person name="Thomas B.C."/>
            <person name="Singh A."/>
            <person name="Wilkins M.J."/>
            <person name="Karaoz U."/>
            <person name="Brodie E.L."/>
            <person name="Williams K.H."/>
            <person name="Hubbard S.S."/>
            <person name="Banfield J.F."/>
        </authorList>
    </citation>
    <scope>NUCLEOTIDE SEQUENCE [LARGE SCALE GENOMIC DNA]</scope>
</reference>
<dbReference type="CDD" id="cd00118">
    <property type="entry name" value="LysM"/>
    <property type="match status" value="2"/>
</dbReference>
<evidence type="ECO:0000313" key="4">
    <source>
        <dbReference type="Proteomes" id="UP000177268"/>
    </source>
</evidence>
<dbReference type="InterPro" id="IPR036779">
    <property type="entry name" value="LysM_dom_sf"/>
</dbReference>
<proteinExistence type="predicted"/>
<feature type="domain" description="LysM" evidence="2">
    <location>
        <begin position="66"/>
        <end position="113"/>
    </location>
</feature>
<sequence length="185" mass="20041">MWKTLKNSFDSPDSYVSLALGLAVVLVVGMIAYNYFKARSQSATSTENQTNQEKTQNGQESLTLPAQYVVKNGDTLWSIAEVYYKSGYNWVDIQKANNLGNPDMIDVAQKLTIPKATPIVPAGQISAAGAETTAAKKPYTVVQGDSLWNIALQTYGTGYKWTAIAQANNLANPDLIFAGNVLTLP</sequence>
<evidence type="ECO:0000259" key="2">
    <source>
        <dbReference type="PROSITE" id="PS51782"/>
    </source>
</evidence>
<dbReference type="InterPro" id="IPR052196">
    <property type="entry name" value="Bact_Kbp"/>
</dbReference>
<dbReference type="AlphaFoldDB" id="A0A1F5ZI25"/>
<feature type="domain" description="LysM" evidence="2">
    <location>
        <begin position="137"/>
        <end position="184"/>
    </location>
</feature>
<dbReference type="PANTHER" id="PTHR34700">
    <property type="entry name" value="POTASSIUM BINDING PROTEIN KBP"/>
    <property type="match status" value="1"/>
</dbReference>
<dbReference type="SUPFAM" id="SSF54106">
    <property type="entry name" value="LysM domain"/>
    <property type="match status" value="2"/>
</dbReference>
<dbReference type="PROSITE" id="PS51782">
    <property type="entry name" value="LYSM"/>
    <property type="match status" value="2"/>
</dbReference>
<gene>
    <name evidence="3" type="ORF">A2Z00_03050</name>
</gene>
<dbReference type="Pfam" id="PF01476">
    <property type="entry name" value="LysM"/>
    <property type="match status" value="2"/>
</dbReference>
<dbReference type="Proteomes" id="UP000177268">
    <property type="component" value="Unassembled WGS sequence"/>
</dbReference>
<organism evidence="3 4">
    <name type="scientific">Candidatus Gottesmanbacteria bacterium RBG_13_45_10</name>
    <dbReference type="NCBI Taxonomy" id="1798370"/>
    <lineage>
        <taxon>Bacteria</taxon>
        <taxon>Candidatus Gottesmaniibacteriota</taxon>
    </lineage>
</organism>
<evidence type="ECO:0000256" key="1">
    <source>
        <dbReference type="SAM" id="Phobius"/>
    </source>
</evidence>
<evidence type="ECO:0000313" key="3">
    <source>
        <dbReference type="EMBL" id="OGG12139.1"/>
    </source>
</evidence>
<accession>A0A1F5ZI25</accession>
<feature type="transmembrane region" description="Helical" evidence="1">
    <location>
        <begin position="15"/>
        <end position="36"/>
    </location>
</feature>
<protein>
    <recommendedName>
        <fullName evidence="2">LysM domain-containing protein</fullName>
    </recommendedName>
</protein>
<keyword evidence="1" id="KW-1133">Transmembrane helix</keyword>
<keyword evidence="1" id="KW-0472">Membrane</keyword>